<keyword evidence="7" id="KW-0206">Cytoskeleton</keyword>
<feature type="region of interest" description="Disordered" evidence="12">
    <location>
        <begin position="702"/>
        <end position="804"/>
    </location>
</feature>
<feature type="compositionally biased region" description="Low complexity" evidence="12">
    <location>
        <begin position="773"/>
        <end position="804"/>
    </location>
</feature>
<dbReference type="OrthoDB" id="3176171at2759"/>
<evidence type="ECO:0000256" key="7">
    <source>
        <dbReference type="ARBA" id="ARBA00023212"/>
    </source>
</evidence>
<accession>Q231H3</accession>
<evidence type="ECO:0000256" key="4">
    <source>
        <dbReference type="ARBA" id="ARBA00022741"/>
    </source>
</evidence>
<feature type="compositionally biased region" description="Low complexity" evidence="12">
    <location>
        <begin position="579"/>
        <end position="619"/>
    </location>
</feature>
<protein>
    <recommendedName>
        <fullName evidence="10">Kinesin-like protein</fullName>
    </recommendedName>
</protein>
<dbReference type="InterPro" id="IPR027417">
    <property type="entry name" value="P-loop_NTPase"/>
</dbReference>
<organism evidence="14 15">
    <name type="scientific">Tetrahymena thermophila (strain SB210)</name>
    <dbReference type="NCBI Taxonomy" id="312017"/>
    <lineage>
        <taxon>Eukaryota</taxon>
        <taxon>Sar</taxon>
        <taxon>Alveolata</taxon>
        <taxon>Ciliophora</taxon>
        <taxon>Intramacronucleata</taxon>
        <taxon>Oligohymenophorea</taxon>
        <taxon>Hymenostomatida</taxon>
        <taxon>Tetrahymenina</taxon>
        <taxon>Tetrahymenidae</taxon>
        <taxon>Tetrahymena</taxon>
    </lineage>
</organism>
<keyword evidence="3 10" id="KW-0493">Microtubule</keyword>
<dbReference type="GO" id="GO:0007019">
    <property type="term" value="P:microtubule depolymerization"/>
    <property type="evidence" value="ECO:0007669"/>
    <property type="project" value="TreeGrafter"/>
</dbReference>
<evidence type="ECO:0000256" key="10">
    <source>
        <dbReference type="RuleBase" id="RU000394"/>
    </source>
</evidence>
<dbReference type="SMART" id="SM00129">
    <property type="entry name" value="KISc"/>
    <property type="match status" value="1"/>
</dbReference>
<feature type="compositionally biased region" description="Basic and acidic residues" evidence="12">
    <location>
        <begin position="623"/>
        <end position="632"/>
    </location>
</feature>
<dbReference type="GO" id="GO:0005874">
    <property type="term" value="C:microtubule"/>
    <property type="evidence" value="ECO:0007669"/>
    <property type="project" value="UniProtKB-KW"/>
</dbReference>
<sequence>MLRKQINNILQNQQIARTEYDESPQNVQIQQLDSFDSQNSGRLEYDSERYQQVDNVVDQGNQNNNKKKQTKKSSLLQNMEKMEQKRQERREKMNQMKQQKLEKEQMNKESNRNVDIDFEMLIEQERLNFSLQHVPISNNRLSVIVRKRPLFSKEEEEGELDSISCSNPIIRVHEPKYKVDGITKYVENQDFQFDNAFSEKESTEDVYKYSLQPLIKCIFEHGVVTCFAYGQTGSGKTFTMRGLQQHYINDIFSIIQKNHQFQLIMSYFEIYGGKCFDLLNERNQLNILEDKNNNVQIQNLIEKPVRDQLEMIEIIEQAAIIRTTHATEANEESSRSHAICQIVVKDTNGSTRGKLIMVDLAGSERAQDCQSNSKQRRVEGANINQSLLALKECIRAMDSGAQHVPFRGSKLTLVLRDSFLSKQSNSHIIMFACISPGSSSSDHTVNTLRYADRLKESNGIKQDVIKIIEEQSKAKKKKQNYQSSQQQMASAPQAAAQKKKEKEKEENDSNKKNQNAPPVKNLKGENKNKEERQYDHTQYLMNNAKNKENMQSVDNIPSIGYQDKPSQQEKKLNAQQAKSSQIQKIPPIQQSVQQIEQASTQNSTQQVVSSTSVSSSASALAQLHREKRDERPQTQQKRQSSIGKKNANQTDTSNQNLNNLLQQKILNTDASLATNHNHDHLSGVDQNKALSLKQLKQISQSNPVTTQNNQGQQIRINSAHPSNNNNSQNNNTRDDNNNSFNQLPKKGHNNQQQKKTQQNMDNISTINNKNNRDSSANHNSRHNSSSNNNNNQINNNNFNQNLNDKSLNDHILQKNKEVQENIEKAQQHQIEQKTKDLILQQIKEKQEDMFSSHMSAIKEDANLLSLESGLLTDCQKDGFMDCDIDSYVKKFESIVSKKLLMYNLLQQKMDTLKKMRNEYNNKYSLNQINNNHHEKNQQQQQAKQIEDPNKKRQSFLLKKKIEN</sequence>
<dbReference type="PANTHER" id="PTHR47971:SF8">
    <property type="entry name" value="KINESIN-LIKE PROTEIN"/>
    <property type="match status" value="1"/>
</dbReference>
<name>Q231H3_TETTS</name>
<dbReference type="InterPro" id="IPR027640">
    <property type="entry name" value="Kinesin-like_fam"/>
</dbReference>
<evidence type="ECO:0000256" key="9">
    <source>
        <dbReference type="PROSITE-ProRule" id="PRU00283"/>
    </source>
</evidence>
<evidence type="ECO:0000256" key="1">
    <source>
        <dbReference type="ARBA" id="ARBA00004245"/>
    </source>
</evidence>
<evidence type="ECO:0000256" key="6">
    <source>
        <dbReference type="ARBA" id="ARBA00023175"/>
    </source>
</evidence>
<feature type="region of interest" description="Disordered" evidence="12">
    <location>
        <begin position="933"/>
        <end position="963"/>
    </location>
</feature>
<dbReference type="PRINTS" id="PR00380">
    <property type="entry name" value="KINESINHEAVY"/>
</dbReference>
<dbReference type="Proteomes" id="UP000009168">
    <property type="component" value="Unassembled WGS sequence"/>
</dbReference>
<feature type="compositionally biased region" description="Basic and acidic residues" evidence="12">
    <location>
        <begin position="498"/>
        <end position="511"/>
    </location>
</feature>
<dbReference type="PROSITE" id="PS00411">
    <property type="entry name" value="KINESIN_MOTOR_1"/>
    <property type="match status" value="1"/>
</dbReference>
<dbReference type="Pfam" id="PF00225">
    <property type="entry name" value="Kinesin"/>
    <property type="match status" value="1"/>
</dbReference>
<dbReference type="CDD" id="cd01367">
    <property type="entry name" value="KISc_KIF2_like"/>
    <property type="match status" value="1"/>
</dbReference>
<feature type="compositionally biased region" description="Low complexity" evidence="12">
    <location>
        <begin position="717"/>
        <end position="741"/>
    </location>
</feature>
<feature type="region of interest" description="Disordered" evidence="12">
    <location>
        <begin position="555"/>
        <end position="654"/>
    </location>
</feature>
<comment type="similarity">
    <text evidence="8">Belongs to the TRAFAC class myosin-kinesin ATPase superfamily. Kinesin family. KIN-13 subfamily.</text>
</comment>
<dbReference type="RefSeq" id="XP_001011311.1">
    <property type="nucleotide sequence ID" value="XM_001011311.1"/>
</dbReference>
<keyword evidence="15" id="KW-1185">Reference proteome</keyword>
<dbReference type="FunFam" id="3.40.850.10:FF:000012">
    <property type="entry name" value="Kinesin-like protein"/>
    <property type="match status" value="1"/>
</dbReference>
<dbReference type="HOGENOM" id="CLU_001485_19_2_1"/>
<reference evidence="15" key="1">
    <citation type="journal article" date="2006" name="PLoS Biol.">
        <title>Macronuclear genome sequence of the ciliate Tetrahymena thermophila, a model eukaryote.</title>
        <authorList>
            <person name="Eisen J.A."/>
            <person name="Coyne R.S."/>
            <person name="Wu M."/>
            <person name="Wu D."/>
            <person name="Thiagarajan M."/>
            <person name="Wortman J.R."/>
            <person name="Badger J.H."/>
            <person name="Ren Q."/>
            <person name="Amedeo P."/>
            <person name="Jones K.M."/>
            <person name="Tallon L.J."/>
            <person name="Delcher A.L."/>
            <person name="Salzberg S.L."/>
            <person name="Silva J.C."/>
            <person name="Haas B.J."/>
            <person name="Majoros W.H."/>
            <person name="Farzad M."/>
            <person name="Carlton J.M."/>
            <person name="Smith R.K. Jr."/>
            <person name="Garg J."/>
            <person name="Pearlman R.E."/>
            <person name="Karrer K.M."/>
            <person name="Sun L."/>
            <person name="Manning G."/>
            <person name="Elde N.C."/>
            <person name="Turkewitz A.P."/>
            <person name="Asai D.J."/>
            <person name="Wilkes D.E."/>
            <person name="Wang Y."/>
            <person name="Cai H."/>
            <person name="Collins K."/>
            <person name="Stewart B.A."/>
            <person name="Lee S.R."/>
            <person name="Wilamowska K."/>
            <person name="Weinberg Z."/>
            <person name="Ruzzo W.L."/>
            <person name="Wloga D."/>
            <person name="Gaertig J."/>
            <person name="Frankel J."/>
            <person name="Tsao C.-C."/>
            <person name="Gorovsky M.A."/>
            <person name="Keeling P.J."/>
            <person name="Waller R.F."/>
            <person name="Patron N.J."/>
            <person name="Cherry J.M."/>
            <person name="Stover N.A."/>
            <person name="Krieger C.J."/>
            <person name="del Toro C."/>
            <person name="Ryder H.F."/>
            <person name="Williamson S.C."/>
            <person name="Barbeau R.A."/>
            <person name="Hamilton E.P."/>
            <person name="Orias E."/>
        </authorList>
    </citation>
    <scope>NUCLEOTIDE SEQUENCE [LARGE SCALE GENOMIC DNA]</scope>
    <source>
        <strain evidence="15">SB210</strain>
    </source>
</reference>
<feature type="compositionally biased region" description="Basic and acidic residues" evidence="12">
    <location>
        <begin position="522"/>
        <end position="531"/>
    </location>
</feature>
<evidence type="ECO:0000313" key="14">
    <source>
        <dbReference type="EMBL" id="EAR91066.1"/>
    </source>
</evidence>
<feature type="region of interest" description="Disordered" evidence="12">
    <location>
        <begin position="476"/>
        <end position="531"/>
    </location>
</feature>
<evidence type="ECO:0000256" key="8">
    <source>
        <dbReference type="ARBA" id="ARBA00061030"/>
    </source>
</evidence>
<dbReference type="InterPro" id="IPR019821">
    <property type="entry name" value="Kinesin_motor_CS"/>
</dbReference>
<feature type="compositionally biased region" description="Polar residues" evidence="12">
    <location>
        <begin position="633"/>
        <end position="647"/>
    </location>
</feature>
<comment type="subcellular location">
    <subcellularLocation>
        <location evidence="1">Cytoplasm</location>
        <location evidence="1">Cytoskeleton</location>
    </subcellularLocation>
</comment>
<evidence type="ECO:0000256" key="2">
    <source>
        <dbReference type="ARBA" id="ARBA00022490"/>
    </source>
</evidence>
<dbReference type="STRING" id="312017.Q231H3"/>
<evidence type="ECO:0000259" key="13">
    <source>
        <dbReference type="PROSITE" id="PS50067"/>
    </source>
</evidence>
<evidence type="ECO:0000256" key="5">
    <source>
        <dbReference type="ARBA" id="ARBA00022840"/>
    </source>
</evidence>
<dbReference type="AlphaFoldDB" id="Q231H3"/>
<feature type="coiled-coil region" evidence="11">
    <location>
        <begin position="808"/>
        <end position="835"/>
    </location>
</feature>
<feature type="compositionally biased region" description="Low complexity" evidence="12">
    <location>
        <begin position="749"/>
        <end position="762"/>
    </location>
</feature>
<dbReference type="GeneID" id="7829856"/>
<dbReference type="PANTHER" id="PTHR47971">
    <property type="entry name" value="KINESIN-RELATED PROTEIN 6"/>
    <property type="match status" value="1"/>
</dbReference>
<evidence type="ECO:0000313" key="15">
    <source>
        <dbReference type="Proteomes" id="UP000009168"/>
    </source>
</evidence>
<dbReference type="OMA" id="IFICADE"/>
<dbReference type="GO" id="GO:0005524">
    <property type="term" value="F:ATP binding"/>
    <property type="evidence" value="ECO:0007669"/>
    <property type="project" value="UniProtKB-UniRule"/>
</dbReference>
<keyword evidence="5 9" id="KW-0067">ATP-binding</keyword>
<evidence type="ECO:0000256" key="3">
    <source>
        <dbReference type="ARBA" id="ARBA00022701"/>
    </source>
</evidence>
<evidence type="ECO:0000256" key="11">
    <source>
        <dbReference type="SAM" id="Coils"/>
    </source>
</evidence>
<dbReference type="EMBL" id="GG662532">
    <property type="protein sequence ID" value="EAR91066.1"/>
    <property type="molecule type" value="Genomic_DNA"/>
</dbReference>
<keyword evidence="11" id="KW-0175">Coiled coil</keyword>
<dbReference type="GO" id="GO:0003777">
    <property type="term" value="F:microtubule motor activity"/>
    <property type="evidence" value="ECO:0007669"/>
    <property type="project" value="InterPro"/>
</dbReference>
<dbReference type="KEGG" id="tet:TTHERM_00429870"/>
<keyword evidence="4 9" id="KW-0547">Nucleotide-binding</keyword>
<dbReference type="GO" id="GO:0008017">
    <property type="term" value="F:microtubule binding"/>
    <property type="evidence" value="ECO:0007669"/>
    <property type="project" value="InterPro"/>
</dbReference>
<dbReference type="Gene3D" id="3.40.850.10">
    <property type="entry name" value="Kinesin motor domain"/>
    <property type="match status" value="1"/>
</dbReference>
<keyword evidence="2" id="KW-0963">Cytoplasm</keyword>
<feature type="compositionally biased region" description="Low complexity" evidence="12">
    <location>
        <begin position="480"/>
        <end position="496"/>
    </location>
</feature>
<feature type="compositionally biased region" description="Polar residues" evidence="12">
    <location>
        <begin position="702"/>
        <end position="716"/>
    </location>
</feature>
<feature type="binding site" evidence="9">
    <location>
        <begin position="230"/>
        <end position="237"/>
    </location>
    <ligand>
        <name>ATP</name>
        <dbReference type="ChEBI" id="CHEBI:30616"/>
    </ligand>
</feature>
<evidence type="ECO:0000256" key="12">
    <source>
        <dbReference type="SAM" id="MobiDB-lite"/>
    </source>
</evidence>
<feature type="domain" description="Kinesin motor" evidence="13">
    <location>
        <begin position="140"/>
        <end position="457"/>
    </location>
</feature>
<dbReference type="PROSITE" id="PS50067">
    <property type="entry name" value="KINESIN_MOTOR_2"/>
    <property type="match status" value="1"/>
</dbReference>
<gene>
    <name evidence="14" type="ORF">TTHERM_00429870</name>
</gene>
<keyword evidence="6 9" id="KW-0505">Motor protein</keyword>
<feature type="compositionally biased region" description="Basic and acidic residues" evidence="12">
    <location>
        <begin position="80"/>
        <end position="109"/>
    </location>
</feature>
<proteinExistence type="inferred from homology"/>
<dbReference type="SUPFAM" id="SSF52540">
    <property type="entry name" value="P-loop containing nucleoside triphosphate hydrolases"/>
    <property type="match status" value="1"/>
</dbReference>
<dbReference type="InParanoid" id="Q231H3"/>
<dbReference type="InterPro" id="IPR001752">
    <property type="entry name" value="Kinesin_motor_dom"/>
</dbReference>
<dbReference type="InterPro" id="IPR036961">
    <property type="entry name" value="Kinesin_motor_dom_sf"/>
</dbReference>
<dbReference type="eggNOG" id="KOG0246">
    <property type="taxonomic scope" value="Eukaryota"/>
</dbReference>
<feature type="region of interest" description="Disordered" evidence="12">
    <location>
        <begin position="57"/>
        <end position="109"/>
    </location>
</feature>
<dbReference type="GO" id="GO:0007018">
    <property type="term" value="P:microtubule-based movement"/>
    <property type="evidence" value="ECO:0007669"/>
    <property type="project" value="InterPro"/>
</dbReference>